<dbReference type="Pfam" id="PF00856">
    <property type="entry name" value="SET"/>
    <property type="match status" value="1"/>
</dbReference>
<keyword evidence="15" id="KW-1185">Reference proteome</keyword>
<reference evidence="14" key="1">
    <citation type="journal article" date="2023" name="G3 (Bethesda)">
        <title>Whole genome assembly and annotation of the endangered Caribbean coral Acropora cervicornis.</title>
        <authorList>
            <person name="Selwyn J.D."/>
            <person name="Vollmer S.V."/>
        </authorList>
    </citation>
    <scope>NUCLEOTIDE SEQUENCE</scope>
    <source>
        <strain evidence="14">K2</strain>
    </source>
</reference>
<evidence type="ECO:0000256" key="3">
    <source>
        <dbReference type="ARBA" id="ARBA00012188"/>
    </source>
</evidence>
<dbReference type="SUPFAM" id="SSF82199">
    <property type="entry name" value="SET domain"/>
    <property type="match status" value="1"/>
</dbReference>
<evidence type="ECO:0000256" key="12">
    <source>
        <dbReference type="ARBA" id="ARBA00023242"/>
    </source>
</evidence>
<dbReference type="FunFam" id="1.10.10.1700:FF:000001">
    <property type="entry name" value="Histone-lysine N-methyltransferase"/>
    <property type="match status" value="1"/>
</dbReference>
<keyword evidence="12" id="KW-0539">Nucleus</keyword>
<dbReference type="EC" id="2.1.1.362" evidence="3"/>
<dbReference type="InterPro" id="IPR001214">
    <property type="entry name" value="SET_dom"/>
</dbReference>
<dbReference type="Gene3D" id="2.170.270.10">
    <property type="entry name" value="SET domain"/>
    <property type="match status" value="1"/>
</dbReference>
<sequence length="490" mass="55482">MVMNNAGLKQGTSTQARQLAESDDIASSLVLDTMLEFTTHKMAARFRPLKVDQDVVKKALERYAKDDNIEQAYNEIVFNAGEWERCFFITKSKSQIAAFKEHVFRYIGIFNRNAGFEVVPCNRYSGEERGAKVVATCEWSRGDKLPFLCGCIAEMTEEEEKKLLRPGENDFSIMFSCRKNLSQLWLGPAAYINHDCRPNCKFVSTGRDTACVKVLRDLDPGEEITCYYGDDFFGDKNSNCECVTCERRGVGAFKSKVKSVDKKQKYSFRETDKRLKRLARRMTNSCIDADNNSVSRETHSVNSSPSEKFDEEIACLITVGIHTVQKDKDHNLSGSMIPTDKFYSRTKRPKPRANVTIALEEFNGAKKRRKRKGARLCMPTKRRTRHCALGGFDEISMDDVCAFVPPERHASVDSGLDMADNVDNNLFSYGKRYKAQIGPGVVSDFLSSRTMRERSGDFVLQRQHGHNSISFPKDSRAGNYRCPCCPEPVS</sequence>
<protein>
    <recommendedName>
        <fullName evidence="3">[histone H4]-N-methyl-L-lysine(20) N-methyltransferase</fullName>
        <ecNumber evidence="3">2.1.1.362</ecNumber>
    </recommendedName>
</protein>
<dbReference type="FunFam" id="2.170.270.10:FF:000006">
    <property type="entry name" value="Histone-lysine N-methyltransferase"/>
    <property type="match status" value="1"/>
</dbReference>
<comment type="caution">
    <text evidence="14">The sequence shown here is derived from an EMBL/GenBank/DDBJ whole genome shotgun (WGS) entry which is preliminary data.</text>
</comment>
<dbReference type="AlphaFoldDB" id="A0AAD9VCJ9"/>
<dbReference type="PROSITE" id="PS51570">
    <property type="entry name" value="SAM_MT43_SUVAR420_2"/>
    <property type="match status" value="1"/>
</dbReference>
<name>A0AAD9VCJ9_ACRCE</name>
<keyword evidence="8" id="KW-0949">S-adenosyl-L-methionine</keyword>
<dbReference type="InterPro" id="IPR046341">
    <property type="entry name" value="SET_dom_sf"/>
</dbReference>
<dbReference type="InterPro" id="IPR025790">
    <property type="entry name" value="Suv4-20_animal"/>
</dbReference>
<proteinExistence type="predicted"/>
<evidence type="ECO:0000313" key="14">
    <source>
        <dbReference type="EMBL" id="KAK2569072.1"/>
    </source>
</evidence>
<comment type="subcellular location">
    <subcellularLocation>
        <location evidence="2">Chromosome</location>
    </subcellularLocation>
    <subcellularLocation>
        <location evidence="1">Nucleus</location>
    </subcellularLocation>
</comment>
<evidence type="ECO:0000256" key="7">
    <source>
        <dbReference type="ARBA" id="ARBA00022679"/>
    </source>
</evidence>
<dbReference type="EMBL" id="JARQWQ010000010">
    <property type="protein sequence ID" value="KAK2569072.1"/>
    <property type="molecule type" value="Genomic_DNA"/>
</dbReference>
<dbReference type="Proteomes" id="UP001249851">
    <property type="component" value="Unassembled WGS sequence"/>
</dbReference>
<evidence type="ECO:0000256" key="11">
    <source>
        <dbReference type="ARBA" id="ARBA00023163"/>
    </source>
</evidence>
<keyword evidence="7" id="KW-0808">Transferase</keyword>
<evidence type="ECO:0000256" key="6">
    <source>
        <dbReference type="ARBA" id="ARBA00022603"/>
    </source>
</evidence>
<evidence type="ECO:0000256" key="9">
    <source>
        <dbReference type="ARBA" id="ARBA00022853"/>
    </source>
</evidence>
<accession>A0AAD9VCJ9</accession>
<evidence type="ECO:0000256" key="8">
    <source>
        <dbReference type="ARBA" id="ARBA00022691"/>
    </source>
</evidence>
<evidence type="ECO:0000256" key="2">
    <source>
        <dbReference type="ARBA" id="ARBA00004286"/>
    </source>
</evidence>
<feature type="domain" description="SET" evidence="13">
    <location>
        <begin position="114"/>
        <end position="229"/>
    </location>
</feature>
<dbReference type="PROSITE" id="PS50280">
    <property type="entry name" value="SET"/>
    <property type="match status" value="1"/>
</dbReference>
<reference evidence="14" key="2">
    <citation type="journal article" date="2023" name="Science">
        <title>Genomic signatures of disease resistance in endangered staghorn corals.</title>
        <authorList>
            <person name="Vollmer S.V."/>
            <person name="Selwyn J.D."/>
            <person name="Despard B.A."/>
            <person name="Roesel C.L."/>
        </authorList>
    </citation>
    <scope>NUCLEOTIDE SEQUENCE</scope>
    <source>
        <strain evidence="14">K2</strain>
    </source>
</reference>
<dbReference type="PANTHER" id="PTHR12977">
    <property type="entry name" value="SUPPRESSOR OF VARIEGATION 4-20-RELATED"/>
    <property type="match status" value="1"/>
</dbReference>
<dbReference type="SMART" id="SM00317">
    <property type="entry name" value="SET"/>
    <property type="match status" value="1"/>
</dbReference>
<dbReference type="PANTHER" id="PTHR12977:SF4">
    <property type="entry name" value="HISTONE-LYSINE N-METHYLTRANSFERASE KMT5B"/>
    <property type="match status" value="1"/>
</dbReference>
<keyword evidence="11" id="KW-0804">Transcription</keyword>
<keyword evidence="6" id="KW-0489">Methyltransferase</keyword>
<evidence type="ECO:0000256" key="5">
    <source>
        <dbReference type="ARBA" id="ARBA00022491"/>
    </source>
</evidence>
<evidence type="ECO:0000256" key="1">
    <source>
        <dbReference type="ARBA" id="ARBA00004123"/>
    </source>
</evidence>
<dbReference type="InterPro" id="IPR039977">
    <property type="entry name" value="Suv4-20/Set9"/>
</dbReference>
<evidence type="ECO:0000259" key="13">
    <source>
        <dbReference type="PROSITE" id="PS50280"/>
    </source>
</evidence>
<dbReference type="InterPro" id="IPR041938">
    <property type="entry name" value="Hist-Lys_N-MTase_N"/>
</dbReference>
<dbReference type="GO" id="GO:0032259">
    <property type="term" value="P:methylation"/>
    <property type="evidence" value="ECO:0007669"/>
    <property type="project" value="UniProtKB-KW"/>
</dbReference>
<evidence type="ECO:0000256" key="10">
    <source>
        <dbReference type="ARBA" id="ARBA00023015"/>
    </source>
</evidence>
<dbReference type="Gene3D" id="1.10.10.1700">
    <property type="entry name" value="Histone-lysine N-methyltransferase"/>
    <property type="match status" value="1"/>
</dbReference>
<evidence type="ECO:0000256" key="4">
    <source>
        <dbReference type="ARBA" id="ARBA00022454"/>
    </source>
</evidence>
<dbReference type="GO" id="GO:0140941">
    <property type="term" value="F:histone H4K20me methyltransferase activity"/>
    <property type="evidence" value="ECO:0007669"/>
    <property type="project" value="UniProtKB-EC"/>
</dbReference>
<gene>
    <name evidence="14" type="ORF">P5673_005956</name>
</gene>
<organism evidence="14 15">
    <name type="scientific">Acropora cervicornis</name>
    <name type="common">Staghorn coral</name>
    <dbReference type="NCBI Taxonomy" id="6130"/>
    <lineage>
        <taxon>Eukaryota</taxon>
        <taxon>Metazoa</taxon>
        <taxon>Cnidaria</taxon>
        <taxon>Anthozoa</taxon>
        <taxon>Hexacorallia</taxon>
        <taxon>Scleractinia</taxon>
        <taxon>Astrocoeniina</taxon>
        <taxon>Acroporidae</taxon>
        <taxon>Acropora</taxon>
    </lineage>
</organism>
<keyword evidence="10" id="KW-0805">Transcription regulation</keyword>
<dbReference type="GO" id="GO:0005634">
    <property type="term" value="C:nucleus"/>
    <property type="evidence" value="ECO:0007669"/>
    <property type="project" value="UniProtKB-SubCell"/>
</dbReference>
<evidence type="ECO:0000313" key="15">
    <source>
        <dbReference type="Proteomes" id="UP001249851"/>
    </source>
</evidence>
<keyword evidence="5" id="KW-0678">Repressor</keyword>
<keyword evidence="9" id="KW-0156">Chromatin regulator</keyword>
<keyword evidence="4" id="KW-0158">Chromosome</keyword>
<dbReference type="GO" id="GO:0005694">
    <property type="term" value="C:chromosome"/>
    <property type="evidence" value="ECO:0007669"/>
    <property type="project" value="UniProtKB-SubCell"/>
</dbReference>